<gene>
    <name evidence="2" type="ORF">NCTC10821_04216</name>
</gene>
<proteinExistence type="predicted"/>
<keyword evidence="3" id="KW-1185">Reference proteome</keyword>
<dbReference type="RefSeq" id="WP_115279773.1">
    <property type="nucleotide sequence ID" value="NZ_AP022600.1"/>
</dbReference>
<evidence type="ECO:0000259" key="1">
    <source>
        <dbReference type="PROSITE" id="PS50801"/>
    </source>
</evidence>
<reference evidence="2 3" key="1">
    <citation type="submission" date="2018-06" db="EMBL/GenBank/DDBJ databases">
        <authorList>
            <consortium name="Pathogen Informatics"/>
            <person name="Doyle S."/>
        </authorList>
    </citation>
    <scope>NUCLEOTIDE SEQUENCE [LARGE SCALE GENOMIC DNA]</scope>
    <source>
        <strain evidence="2 3">NCTC10821</strain>
    </source>
</reference>
<feature type="domain" description="STAS" evidence="1">
    <location>
        <begin position="1"/>
        <end position="108"/>
    </location>
</feature>
<dbReference type="AlphaFoldDB" id="A0A378TIM8"/>
<dbReference type="InterPro" id="IPR002645">
    <property type="entry name" value="STAS_dom"/>
</dbReference>
<dbReference type="CDD" id="cd07043">
    <property type="entry name" value="STAS_anti-anti-sigma_factors"/>
    <property type="match status" value="1"/>
</dbReference>
<protein>
    <submittedName>
        <fullName evidence="2">Anti-sigma-factor antagonist</fullName>
    </submittedName>
</protein>
<name>A0A378TIM8_9MYCO</name>
<dbReference type="Pfam" id="PF01740">
    <property type="entry name" value="STAS"/>
    <property type="match status" value="1"/>
</dbReference>
<dbReference type="EMBL" id="UGQT01000001">
    <property type="protein sequence ID" value="STZ60672.1"/>
    <property type="molecule type" value="Genomic_DNA"/>
</dbReference>
<evidence type="ECO:0000313" key="2">
    <source>
        <dbReference type="EMBL" id="STZ60672.1"/>
    </source>
</evidence>
<dbReference type="InterPro" id="IPR036513">
    <property type="entry name" value="STAS_dom_sf"/>
</dbReference>
<dbReference type="SUPFAM" id="SSF52091">
    <property type="entry name" value="SpoIIaa-like"/>
    <property type="match status" value="1"/>
</dbReference>
<sequence>MSIAIVRPAPFLDATEAQGLRASFARVLDNGCTKAIVDLTGVQELSAAGLAAVTNFLTHGRRLGFPIRVLLPEAGSHAARMIDQADLSRFLLAHARADGSVDTSVVRRTPMLTICGEPARMRRRVARKTVRSPEPA</sequence>
<evidence type="ECO:0000313" key="3">
    <source>
        <dbReference type="Proteomes" id="UP000254978"/>
    </source>
</evidence>
<accession>A0A378TIM8</accession>
<dbReference type="PROSITE" id="PS50801">
    <property type="entry name" value="STAS"/>
    <property type="match status" value="1"/>
</dbReference>
<dbReference type="Gene3D" id="3.30.750.24">
    <property type="entry name" value="STAS domain"/>
    <property type="match status" value="1"/>
</dbReference>
<dbReference type="OrthoDB" id="4641665at2"/>
<dbReference type="Proteomes" id="UP000254978">
    <property type="component" value="Unassembled WGS sequence"/>
</dbReference>
<organism evidence="2 3">
    <name type="scientific">Mycolicibacterium tokaiense</name>
    <dbReference type="NCBI Taxonomy" id="39695"/>
    <lineage>
        <taxon>Bacteria</taxon>
        <taxon>Bacillati</taxon>
        <taxon>Actinomycetota</taxon>
        <taxon>Actinomycetes</taxon>
        <taxon>Mycobacteriales</taxon>
        <taxon>Mycobacteriaceae</taxon>
        <taxon>Mycolicibacterium</taxon>
    </lineage>
</organism>